<dbReference type="RefSeq" id="WP_282535501.1">
    <property type="nucleotide sequence ID" value="NZ_JASCIS010000011.1"/>
</dbReference>
<keyword evidence="2" id="KW-1133">Transmembrane helix</keyword>
<dbReference type="Proteomes" id="UP001237105">
    <property type="component" value="Unassembled WGS sequence"/>
</dbReference>
<gene>
    <name evidence="3" type="ORF">QIT00_13650</name>
</gene>
<name>A0ABT6SVH7_9ACTN</name>
<sequence length="88" mass="10281">MSPERPERRERREDQVRRLLDGPHPAVPPELVVDAMRRGARRGRRRARARRLLWLVLSVAFLVFVVWASVEQPWNPPPAETTPPLNGW</sequence>
<keyword evidence="2" id="KW-0812">Transmembrane</keyword>
<evidence type="ECO:0000313" key="4">
    <source>
        <dbReference type="Proteomes" id="UP001237105"/>
    </source>
</evidence>
<comment type="caution">
    <text evidence="3">The sequence shown here is derived from an EMBL/GenBank/DDBJ whole genome shotgun (WGS) entry which is preliminary data.</text>
</comment>
<reference evidence="3 4" key="1">
    <citation type="submission" date="2023-05" db="EMBL/GenBank/DDBJ databases">
        <title>Draft genome sequence of Streptomyces sp. B-S-A12 isolated from a cave soil in Thailand.</title>
        <authorList>
            <person name="Chamroensaksri N."/>
            <person name="Muangham S."/>
        </authorList>
    </citation>
    <scope>NUCLEOTIDE SEQUENCE [LARGE SCALE GENOMIC DNA]</scope>
    <source>
        <strain evidence="3 4">B-S-A12</strain>
    </source>
</reference>
<evidence type="ECO:0000256" key="1">
    <source>
        <dbReference type="SAM" id="MobiDB-lite"/>
    </source>
</evidence>
<dbReference type="EMBL" id="JASCIS010000011">
    <property type="protein sequence ID" value="MDI3419591.1"/>
    <property type="molecule type" value="Genomic_DNA"/>
</dbReference>
<protein>
    <submittedName>
        <fullName evidence="3">Uncharacterized protein</fullName>
    </submittedName>
</protein>
<accession>A0ABT6SVH7</accession>
<proteinExistence type="predicted"/>
<evidence type="ECO:0000313" key="3">
    <source>
        <dbReference type="EMBL" id="MDI3419591.1"/>
    </source>
</evidence>
<feature type="transmembrane region" description="Helical" evidence="2">
    <location>
        <begin position="52"/>
        <end position="70"/>
    </location>
</feature>
<keyword evidence="4" id="KW-1185">Reference proteome</keyword>
<organism evidence="3 4">
    <name type="scientific">Streptomyces luteolus</name>
    <dbReference type="NCBI Taxonomy" id="3043615"/>
    <lineage>
        <taxon>Bacteria</taxon>
        <taxon>Bacillati</taxon>
        <taxon>Actinomycetota</taxon>
        <taxon>Actinomycetes</taxon>
        <taxon>Kitasatosporales</taxon>
        <taxon>Streptomycetaceae</taxon>
        <taxon>Streptomyces</taxon>
    </lineage>
</organism>
<evidence type="ECO:0000256" key="2">
    <source>
        <dbReference type="SAM" id="Phobius"/>
    </source>
</evidence>
<feature type="region of interest" description="Disordered" evidence="1">
    <location>
        <begin position="1"/>
        <end position="25"/>
    </location>
</feature>
<keyword evidence="2" id="KW-0472">Membrane</keyword>
<feature type="compositionally biased region" description="Basic and acidic residues" evidence="1">
    <location>
        <begin position="1"/>
        <end position="21"/>
    </location>
</feature>